<name>A0A2B7WJ78_9EURO</name>
<evidence type="ECO:0000259" key="2">
    <source>
        <dbReference type="PROSITE" id="PS50894"/>
    </source>
</evidence>
<gene>
    <name evidence="3" type="ORF">AJ79_09489</name>
</gene>
<feature type="domain" description="HPt" evidence="2">
    <location>
        <begin position="37"/>
        <end position="133"/>
    </location>
</feature>
<dbReference type="Pfam" id="PF01627">
    <property type="entry name" value="Hpt"/>
    <property type="match status" value="1"/>
</dbReference>
<dbReference type="Gene3D" id="1.20.120.160">
    <property type="entry name" value="HPT domain"/>
    <property type="match status" value="1"/>
</dbReference>
<dbReference type="GO" id="GO:0009927">
    <property type="term" value="F:histidine phosphotransfer kinase activity"/>
    <property type="evidence" value="ECO:0007669"/>
    <property type="project" value="InterPro"/>
</dbReference>
<evidence type="ECO:0000313" key="3">
    <source>
        <dbReference type="EMBL" id="PGG96684.1"/>
    </source>
</evidence>
<feature type="modified residue" description="Phosphohistidine" evidence="1">
    <location>
        <position position="76"/>
    </location>
</feature>
<organism evidence="3 4">
    <name type="scientific">Helicocarpus griseus UAMH5409</name>
    <dbReference type="NCBI Taxonomy" id="1447875"/>
    <lineage>
        <taxon>Eukaryota</taxon>
        <taxon>Fungi</taxon>
        <taxon>Dikarya</taxon>
        <taxon>Ascomycota</taxon>
        <taxon>Pezizomycotina</taxon>
        <taxon>Eurotiomycetes</taxon>
        <taxon>Eurotiomycetidae</taxon>
        <taxon>Onygenales</taxon>
        <taxon>Ajellomycetaceae</taxon>
        <taxon>Helicocarpus</taxon>
    </lineage>
</organism>
<dbReference type="SUPFAM" id="SSF47226">
    <property type="entry name" value="Histidine-containing phosphotransfer domain, HPT domain"/>
    <property type="match status" value="1"/>
</dbReference>
<dbReference type="STRING" id="1447875.A0A2B7WJ78"/>
<accession>A0A2B7WJ78</accession>
<dbReference type="OrthoDB" id="1673781at2759"/>
<dbReference type="InterPro" id="IPR045871">
    <property type="entry name" value="AHP1-5/YPD1"/>
</dbReference>
<dbReference type="PANTHER" id="PTHR28242">
    <property type="entry name" value="PHOSPHORELAY INTERMEDIATE PROTEIN YPD1"/>
    <property type="match status" value="1"/>
</dbReference>
<dbReference type="PROSITE" id="PS50894">
    <property type="entry name" value="HPT"/>
    <property type="match status" value="1"/>
</dbReference>
<dbReference type="InterPro" id="IPR036641">
    <property type="entry name" value="HPT_dom_sf"/>
</dbReference>
<dbReference type="AlphaFoldDB" id="A0A2B7WJ78"/>
<keyword evidence="4" id="KW-1185">Reference proteome</keyword>
<sequence>MAPSAAADNTAQDLSSLDDVVEQSTFEQILEMDDDDEHEFSKSIVYGFFDQAESTFAKMETAIRSKDLKEISQLGHFLKGSSATLGLTKVKEACEKIQHLGAGKDESGTVDEPNVATSLASVRKTLEDVKTDYHDVVTRLRRFYGEKV</sequence>
<proteinExistence type="predicted"/>
<dbReference type="InterPro" id="IPR008207">
    <property type="entry name" value="Sig_transdc_His_kin_Hpt_dom"/>
</dbReference>
<dbReference type="PANTHER" id="PTHR28242:SF52">
    <property type="entry name" value="PHOSPHORELAY INTERMEDIATE PROTEIN YPD1"/>
    <property type="match status" value="1"/>
</dbReference>
<comment type="caution">
    <text evidence="3">The sequence shown here is derived from an EMBL/GenBank/DDBJ whole genome shotgun (WGS) entry which is preliminary data.</text>
</comment>
<dbReference type="GO" id="GO:0005634">
    <property type="term" value="C:nucleus"/>
    <property type="evidence" value="ECO:0007669"/>
    <property type="project" value="TreeGrafter"/>
</dbReference>
<protein>
    <recommendedName>
        <fullName evidence="2">HPt domain-containing protein</fullName>
    </recommendedName>
</protein>
<dbReference type="CDD" id="cd00088">
    <property type="entry name" value="HPT"/>
    <property type="match status" value="1"/>
</dbReference>
<dbReference type="EMBL" id="PDNB01000271">
    <property type="protein sequence ID" value="PGG96684.1"/>
    <property type="molecule type" value="Genomic_DNA"/>
</dbReference>
<dbReference type="FunFam" id="1.20.120.160:FF:000007">
    <property type="entry name" value="Multistep phosphorelay regulator 1"/>
    <property type="match status" value="1"/>
</dbReference>
<dbReference type="GO" id="GO:0043424">
    <property type="term" value="F:protein histidine kinase binding"/>
    <property type="evidence" value="ECO:0007669"/>
    <property type="project" value="InterPro"/>
</dbReference>
<dbReference type="GO" id="GO:0000160">
    <property type="term" value="P:phosphorelay signal transduction system"/>
    <property type="evidence" value="ECO:0007669"/>
    <property type="project" value="InterPro"/>
</dbReference>
<keyword evidence="1" id="KW-0597">Phosphoprotein</keyword>
<evidence type="ECO:0000313" key="4">
    <source>
        <dbReference type="Proteomes" id="UP000223968"/>
    </source>
</evidence>
<reference evidence="3 4" key="1">
    <citation type="submission" date="2017-10" db="EMBL/GenBank/DDBJ databases">
        <title>Comparative genomics in systemic dimorphic fungi from Ajellomycetaceae.</title>
        <authorList>
            <person name="Munoz J.F."/>
            <person name="Mcewen J.G."/>
            <person name="Clay O.K."/>
            <person name="Cuomo C.A."/>
        </authorList>
    </citation>
    <scope>NUCLEOTIDE SEQUENCE [LARGE SCALE GENOMIC DNA]</scope>
    <source>
        <strain evidence="3 4">UAMH5409</strain>
    </source>
</reference>
<dbReference type="GO" id="GO:0005737">
    <property type="term" value="C:cytoplasm"/>
    <property type="evidence" value="ECO:0007669"/>
    <property type="project" value="TreeGrafter"/>
</dbReference>
<dbReference type="Proteomes" id="UP000223968">
    <property type="component" value="Unassembled WGS sequence"/>
</dbReference>
<evidence type="ECO:0000256" key="1">
    <source>
        <dbReference type="PROSITE-ProRule" id="PRU00110"/>
    </source>
</evidence>
<dbReference type="SMART" id="SM00073">
    <property type="entry name" value="HPT"/>
    <property type="match status" value="1"/>
</dbReference>